<dbReference type="Pfam" id="PF14058">
    <property type="entry name" value="PcfK"/>
    <property type="match status" value="1"/>
</dbReference>
<protein>
    <recommendedName>
        <fullName evidence="2">PcfJ-like protein</fullName>
    </recommendedName>
</protein>
<dbReference type="EMBL" id="FLUM01000003">
    <property type="protein sequence ID" value="SBW05631.1"/>
    <property type="molecule type" value="Genomic_DNA"/>
</dbReference>
<accession>A0A212K1Q2</accession>
<proteinExistence type="predicted"/>
<dbReference type="AlphaFoldDB" id="A0A212K1Q2"/>
<reference evidence="1" key="1">
    <citation type="submission" date="2016-04" db="EMBL/GenBank/DDBJ databases">
        <authorList>
            <person name="Evans L.H."/>
            <person name="Alamgir A."/>
            <person name="Owens N."/>
            <person name="Weber N.D."/>
            <person name="Virtaneva K."/>
            <person name="Barbian K."/>
            <person name="Babar A."/>
            <person name="Rosenke K."/>
        </authorList>
    </citation>
    <scope>NUCLEOTIDE SEQUENCE</scope>
    <source>
        <strain evidence="1">86-1</strain>
    </source>
</reference>
<dbReference type="InterPro" id="IPR025624">
    <property type="entry name" value="PcfK"/>
</dbReference>
<organism evidence="1">
    <name type="scientific">uncultured Dysgonomonas sp</name>
    <dbReference type="NCBI Taxonomy" id="206096"/>
    <lineage>
        <taxon>Bacteria</taxon>
        <taxon>Pseudomonadati</taxon>
        <taxon>Bacteroidota</taxon>
        <taxon>Bacteroidia</taxon>
        <taxon>Bacteroidales</taxon>
        <taxon>Dysgonomonadaceae</taxon>
        <taxon>Dysgonomonas</taxon>
        <taxon>environmental samples</taxon>
    </lineage>
</organism>
<name>A0A212K1Q2_9BACT</name>
<dbReference type="RefSeq" id="WP_296943573.1">
    <property type="nucleotide sequence ID" value="NZ_LT599032.1"/>
</dbReference>
<gene>
    <name evidence="1" type="ORF">KL86DYS1_31161</name>
</gene>
<evidence type="ECO:0008006" key="2">
    <source>
        <dbReference type="Google" id="ProtNLM"/>
    </source>
</evidence>
<sequence length="140" mass="15799">MATNNNSFQDTIKAYLDKRAAEDSLFAVTYAKENKNIKDCCSYITSQAKKQASNGCAMIEDSLIFSARIRGKRIETVEVSLKQLKVVQCRGLQNSNTEYHDRIISLVTKNMHLIKERLKAKKNGTKKDVNRIPQGVDMAV</sequence>
<evidence type="ECO:0000313" key="1">
    <source>
        <dbReference type="EMBL" id="SBW05631.1"/>
    </source>
</evidence>